<proteinExistence type="predicted"/>
<feature type="compositionally biased region" description="Polar residues" evidence="1">
    <location>
        <begin position="44"/>
        <end position="54"/>
    </location>
</feature>
<organism evidence="3 4">
    <name type="scientific">Microthlaspi erraticum</name>
    <dbReference type="NCBI Taxonomy" id="1685480"/>
    <lineage>
        <taxon>Eukaryota</taxon>
        <taxon>Viridiplantae</taxon>
        <taxon>Streptophyta</taxon>
        <taxon>Embryophyta</taxon>
        <taxon>Tracheophyta</taxon>
        <taxon>Spermatophyta</taxon>
        <taxon>Magnoliopsida</taxon>
        <taxon>eudicotyledons</taxon>
        <taxon>Gunneridae</taxon>
        <taxon>Pentapetalae</taxon>
        <taxon>rosids</taxon>
        <taxon>malvids</taxon>
        <taxon>Brassicales</taxon>
        <taxon>Brassicaceae</taxon>
        <taxon>Coluteocarpeae</taxon>
        <taxon>Microthlaspi</taxon>
    </lineage>
</organism>
<evidence type="ECO:0000256" key="1">
    <source>
        <dbReference type="SAM" id="MobiDB-lite"/>
    </source>
</evidence>
<protein>
    <submittedName>
        <fullName evidence="3">Uncharacterized protein</fullName>
    </submittedName>
</protein>
<dbReference type="AlphaFoldDB" id="A0A6D2JNX0"/>
<reference evidence="3" key="1">
    <citation type="submission" date="2020-01" db="EMBL/GenBank/DDBJ databases">
        <authorList>
            <person name="Mishra B."/>
        </authorList>
    </citation>
    <scope>NUCLEOTIDE SEQUENCE [LARGE SCALE GENOMIC DNA]</scope>
</reference>
<gene>
    <name evidence="3" type="ORF">MERR_LOCUS29052</name>
</gene>
<feature type="signal peptide" evidence="2">
    <location>
        <begin position="1"/>
        <end position="24"/>
    </location>
</feature>
<feature type="chain" id="PRO_5025481333" evidence="2">
    <location>
        <begin position="25"/>
        <end position="75"/>
    </location>
</feature>
<dbReference type="EMBL" id="CACVBM020001252">
    <property type="protein sequence ID" value="CAA7041817.1"/>
    <property type="molecule type" value="Genomic_DNA"/>
</dbReference>
<keyword evidence="2" id="KW-0732">Signal</keyword>
<evidence type="ECO:0000256" key="2">
    <source>
        <dbReference type="SAM" id="SignalP"/>
    </source>
</evidence>
<accession>A0A6D2JNX0</accession>
<feature type="region of interest" description="Disordered" evidence="1">
    <location>
        <begin position="29"/>
        <end position="75"/>
    </location>
</feature>
<evidence type="ECO:0000313" key="4">
    <source>
        <dbReference type="Proteomes" id="UP000467841"/>
    </source>
</evidence>
<evidence type="ECO:0000313" key="3">
    <source>
        <dbReference type="EMBL" id="CAA7041817.1"/>
    </source>
</evidence>
<sequence>MKVSQVPLLRLLLCLIFVIGLVGATLPGPGGPGPYIATPPSDSCGASGSKQSASAVPARTRRPRPPCRRPRPRNP</sequence>
<feature type="compositionally biased region" description="Basic residues" evidence="1">
    <location>
        <begin position="59"/>
        <end position="75"/>
    </location>
</feature>
<name>A0A6D2JNX0_9BRAS</name>
<keyword evidence="4" id="KW-1185">Reference proteome</keyword>
<comment type="caution">
    <text evidence="3">The sequence shown here is derived from an EMBL/GenBank/DDBJ whole genome shotgun (WGS) entry which is preliminary data.</text>
</comment>
<dbReference type="Proteomes" id="UP000467841">
    <property type="component" value="Unassembled WGS sequence"/>
</dbReference>